<dbReference type="Gene3D" id="3.20.20.80">
    <property type="entry name" value="Glycosidases"/>
    <property type="match status" value="2"/>
</dbReference>
<dbReference type="PANTHER" id="PTHR31352">
    <property type="entry name" value="BETA-AMYLASE 1, CHLOROPLASTIC"/>
    <property type="match status" value="1"/>
</dbReference>
<keyword evidence="6 8" id="KW-0326">Glycosidase</keyword>
<dbReference type="InterPro" id="IPR017853">
    <property type="entry name" value="GH"/>
</dbReference>
<evidence type="ECO:0000313" key="10">
    <source>
        <dbReference type="Proteomes" id="UP000594034"/>
    </source>
</evidence>
<dbReference type="RefSeq" id="WP_193001392.1">
    <property type="nucleotide sequence ID" value="NZ_CP040449.1"/>
</dbReference>
<sequence length="857" mass="96240">MTWSSHSLQLWAHLGASVHPLTFSQDDLRARLEQARLLGIEGVVVPMLWRHVAPDMPGQVTEPAAWQGVMRLCHCIADAGLKVIPELHLAAAGMEHDRLLPDWLWGWAGEQLPAGASAERLKYRDRHGIDSNLAVSWWGEELVAPLMGQWLHTFAEQLAPLAEVIPHLQLGVGPQGQWRYPALGGEPWPLFGRAGLDALAQGMLARYGSAADWQEAWQHSQPLASHAALREALLQPGEVARHDVATWLRHGLAAQGGRWLSQAGTIFTGPWQQASLGVRLACHLDASASADYGEPEPWLRAALPASVARERLRIWLTGAGEGLRQVPQLALWQQACEAQGVATMVENVAPLPVDDHPRWEHLIESALYSGDGHGWVWRDLDSVTGGETVAARLRQLVRLRNARGQGELLRRKEFRVMGPLHLKVGNQRQVLSEQEWARFEEEVGVLRRLGVTAISTDIWWGLVEGRQAGCFDWSYYDRLVDLLERQQMRWVPILSFHQAGGNVNDDFTQTIPLWLWGTLLSRHPELASVRELQYVSETGDASMEYVSLWADEFVLPHYRAFMNAFREHYAPRAALMAEINISLGPAGELRYPSYNAHDWGNYPNRGTLQCYSELARADWRAYLEQRYQGIAALNYTFGTQFDGFAQIPLPTADSLFDNKAYLHSAWGRECLGWYHDALMAHGRRVMACALDVFSEDAWLSVPLGIKIPGIHWEISDPDQPRVAEITAGLLRPHPAMGPRNQREYVQLLDALVPAEQRARIVVHFTCLEMQNRPYEGYSQAADLVGWFAEAAHELGIRLMGENALAGELYDAAGWLQMEKALSGTPGFGGLTLLRMQHFFDEDHTPIEQLQRLINKFH</sequence>
<dbReference type="GO" id="GO:0000272">
    <property type="term" value="P:polysaccharide catabolic process"/>
    <property type="evidence" value="ECO:0007669"/>
    <property type="project" value="UniProtKB-KW"/>
</dbReference>
<dbReference type="EMBL" id="CP040449">
    <property type="protein sequence ID" value="QFI55459.1"/>
    <property type="molecule type" value="Genomic_DNA"/>
</dbReference>
<evidence type="ECO:0000256" key="4">
    <source>
        <dbReference type="ARBA" id="ARBA00022801"/>
    </source>
</evidence>
<gene>
    <name evidence="9" type="ORF">FE240_12640</name>
</gene>
<evidence type="ECO:0000256" key="1">
    <source>
        <dbReference type="ARBA" id="ARBA00000546"/>
    </source>
</evidence>
<evidence type="ECO:0000256" key="6">
    <source>
        <dbReference type="ARBA" id="ARBA00023295"/>
    </source>
</evidence>
<dbReference type="Proteomes" id="UP000594034">
    <property type="component" value="Chromosome"/>
</dbReference>
<accession>A0A5J6WW89</accession>
<dbReference type="InterPro" id="IPR018238">
    <property type="entry name" value="Glyco_hydro_14_CS"/>
</dbReference>
<dbReference type="Pfam" id="PF01373">
    <property type="entry name" value="Glyco_hydro_14"/>
    <property type="match status" value="1"/>
</dbReference>
<keyword evidence="4 8" id="KW-0378">Hydrolase</keyword>
<reference evidence="9 10" key="1">
    <citation type="submission" date="2019-05" db="EMBL/GenBank/DDBJ databases">
        <title>OXA-830, a novel chromosomally encoded expanded-spectrum class D beta-lactamase in Aeromonas simiae.</title>
        <authorList>
            <person name="Zhou W."/>
            <person name="Chen Q."/>
        </authorList>
    </citation>
    <scope>NUCLEOTIDE SEQUENCE [LARGE SCALE GENOMIC DNA]</scope>
    <source>
        <strain evidence="9 10">A6</strain>
    </source>
</reference>
<comment type="catalytic activity">
    <reaction evidence="1 8">
        <text>Hydrolysis of (1-&gt;4)-alpha-D-glucosidic linkages in polysaccharides so as to remove successive maltose units from the non-reducing ends of the chains.</text>
        <dbReference type="EC" id="3.2.1.2"/>
    </reaction>
</comment>
<dbReference type="SUPFAM" id="SSF51445">
    <property type="entry name" value="(Trans)glycosidases"/>
    <property type="match status" value="2"/>
</dbReference>
<keyword evidence="10" id="KW-1185">Reference proteome</keyword>
<dbReference type="PANTHER" id="PTHR31352:SF1">
    <property type="entry name" value="BETA-AMYLASE 3, CHLOROPLASTIC"/>
    <property type="match status" value="1"/>
</dbReference>
<dbReference type="KEGG" id="asim:FE240_12640"/>
<dbReference type="GO" id="GO:0016161">
    <property type="term" value="F:beta-amylase activity"/>
    <property type="evidence" value="ECO:0007669"/>
    <property type="project" value="UniProtKB-EC"/>
</dbReference>
<evidence type="ECO:0000313" key="9">
    <source>
        <dbReference type="EMBL" id="QFI55459.1"/>
    </source>
</evidence>
<dbReference type="EC" id="3.2.1.2" evidence="3 8"/>
<name>A0A5J6WW89_9GAMM</name>
<keyword evidence="7 8" id="KW-0624">Polysaccharide degradation</keyword>
<evidence type="ECO:0000256" key="7">
    <source>
        <dbReference type="ARBA" id="ARBA00023326"/>
    </source>
</evidence>
<dbReference type="InterPro" id="IPR001554">
    <property type="entry name" value="Glyco_hydro_14"/>
</dbReference>
<evidence type="ECO:0000256" key="5">
    <source>
        <dbReference type="ARBA" id="ARBA00023277"/>
    </source>
</evidence>
<protein>
    <recommendedName>
        <fullName evidence="3 8">Beta-amylase</fullName>
        <ecNumber evidence="3 8">3.2.1.2</ecNumber>
    </recommendedName>
</protein>
<evidence type="ECO:0000256" key="8">
    <source>
        <dbReference type="RuleBase" id="RU000509"/>
    </source>
</evidence>
<organism evidence="9 10">
    <name type="scientific">Aeromonas simiae</name>
    <dbReference type="NCBI Taxonomy" id="218936"/>
    <lineage>
        <taxon>Bacteria</taxon>
        <taxon>Pseudomonadati</taxon>
        <taxon>Pseudomonadota</taxon>
        <taxon>Gammaproteobacteria</taxon>
        <taxon>Aeromonadales</taxon>
        <taxon>Aeromonadaceae</taxon>
        <taxon>Aeromonas</taxon>
    </lineage>
</organism>
<keyword evidence="5 8" id="KW-0119">Carbohydrate metabolism</keyword>
<evidence type="ECO:0000256" key="3">
    <source>
        <dbReference type="ARBA" id="ARBA00012594"/>
    </source>
</evidence>
<dbReference type="PRINTS" id="PR00750">
    <property type="entry name" value="BETAAMYLASE"/>
</dbReference>
<evidence type="ECO:0000256" key="2">
    <source>
        <dbReference type="ARBA" id="ARBA00005652"/>
    </source>
</evidence>
<comment type="similarity">
    <text evidence="2 8">Belongs to the glycosyl hydrolase 14 family.</text>
</comment>
<dbReference type="PROSITE" id="PS00679">
    <property type="entry name" value="BETA_AMYLASE_2"/>
    <property type="match status" value="1"/>
</dbReference>
<dbReference type="AlphaFoldDB" id="A0A5J6WW89"/>
<proteinExistence type="inferred from homology"/>